<name>X1BJD6_9ZZZZ</name>
<dbReference type="AlphaFoldDB" id="X1BJD6"/>
<protein>
    <submittedName>
        <fullName evidence="1">Uncharacterized protein</fullName>
    </submittedName>
</protein>
<organism evidence="1">
    <name type="scientific">marine sediment metagenome</name>
    <dbReference type="NCBI Taxonomy" id="412755"/>
    <lineage>
        <taxon>unclassified sequences</taxon>
        <taxon>metagenomes</taxon>
        <taxon>ecological metagenomes</taxon>
    </lineage>
</organism>
<accession>X1BJD6</accession>
<evidence type="ECO:0000313" key="1">
    <source>
        <dbReference type="EMBL" id="GAG84208.1"/>
    </source>
</evidence>
<sequence length="33" mass="3805">GGSGKSFEVKWNQVRKVVYVKYATHKILKILIN</sequence>
<proteinExistence type="predicted"/>
<reference evidence="1" key="1">
    <citation type="journal article" date="2014" name="Front. Microbiol.">
        <title>High frequency of phylogenetically diverse reductive dehalogenase-homologous genes in deep subseafloor sedimentary metagenomes.</title>
        <authorList>
            <person name="Kawai M."/>
            <person name="Futagami T."/>
            <person name="Toyoda A."/>
            <person name="Takaki Y."/>
            <person name="Nishi S."/>
            <person name="Hori S."/>
            <person name="Arai W."/>
            <person name="Tsubouchi T."/>
            <person name="Morono Y."/>
            <person name="Uchiyama I."/>
            <person name="Ito T."/>
            <person name="Fujiyama A."/>
            <person name="Inagaki F."/>
            <person name="Takami H."/>
        </authorList>
    </citation>
    <scope>NUCLEOTIDE SEQUENCE</scope>
    <source>
        <strain evidence="1">Expedition CK06-06</strain>
    </source>
</reference>
<feature type="non-terminal residue" evidence="1">
    <location>
        <position position="1"/>
    </location>
</feature>
<comment type="caution">
    <text evidence="1">The sequence shown here is derived from an EMBL/GenBank/DDBJ whole genome shotgun (WGS) entry which is preliminary data.</text>
</comment>
<dbReference type="EMBL" id="BART01010034">
    <property type="protein sequence ID" value="GAG84208.1"/>
    <property type="molecule type" value="Genomic_DNA"/>
</dbReference>
<gene>
    <name evidence="1" type="ORF">S01H4_22012</name>
</gene>